<feature type="chain" id="PRO_5045740813" evidence="1">
    <location>
        <begin position="23"/>
        <end position="85"/>
    </location>
</feature>
<evidence type="ECO:0000313" key="4">
    <source>
        <dbReference type="Proteomes" id="UP001321526"/>
    </source>
</evidence>
<protein>
    <submittedName>
        <fullName evidence="3">ComEA family DNA-binding protein</fullName>
    </submittedName>
</protein>
<sequence>MKKLFGIALLSLFMATSLPALAEPVDLNQADAETLATLPGIGKVRAQAIVEDRKANGPYQSLDELTRVDGIGATTVAKLKDEATL</sequence>
<evidence type="ECO:0000259" key="2">
    <source>
        <dbReference type="SMART" id="SM00278"/>
    </source>
</evidence>
<dbReference type="Gene3D" id="1.10.150.320">
    <property type="entry name" value="Photosystem II 12 kDa extrinsic protein"/>
    <property type="match status" value="1"/>
</dbReference>
<dbReference type="EMBL" id="CP035631">
    <property type="protein sequence ID" value="WFF43290.1"/>
    <property type="molecule type" value="Genomic_DNA"/>
</dbReference>
<proteinExistence type="predicted"/>
<dbReference type="SMART" id="SM00278">
    <property type="entry name" value="HhH1"/>
    <property type="match status" value="2"/>
</dbReference>
<evidence type="ECO:0000256" key="1">
    <source>
        <dbReference type="SAM" id="SignalP"/>
    </source>
</evidence>
<gene>
    <name evidence="3" type="ORF">EVC62_18340</name>
</gene>
<dbReference type="InterPro" id="IPR010994">
    <property type="entry name" value="RuvA_2-like"/>
</dbReference>
<evidence type="ECO:0000313" key="3">
    <source>
        <dbReference type="EMBL" id="WFF43290.1"/>
    </source>
</evidence>
<dbReference type="Pfam" id="PF12836">
    <property type="entry name" value="HHH_3"/>
    <property type="match status" value="1"/>
</dbReference>
<accession>A0ABY8FML8</accession>
<dbReference type="PANTHER" id="PTHR21180:SF32">
    <property type="entry name" value="ENDONUCLEASE_EXONUCLEASE_PHOSPHATASE FAMILY DOMAIN-CONTAINING PROTEIN 1"/>
    <property type="match status" value="1"/>
</dbReference>
<dbReference type="InterPro" id="IPR003583">
    <property type="entry name" value="Hlx-hairpin-Hlx_DNA-bd_motif"/>
</dbReference>
<dbReference type="PANTHER" id="PTHR21180">
    <property type="entry name" value="ENDONUCLEASE/EXONUCLEASE/PHOSPHATASE FAMILY DOMAIN-CONTAINING PROTEIN 1"/>
    <property type="match status" value="1"/>
</dbReference>
<dbReference type="InterPro" id="IPR051675">
    <property type="entry name" value="Endo/Exo/Phosphatase_dom_1"/>
</dbReference>
<keyword evidence="4" id="KW-1185">Reference proteome</keyword>
<dbReference type="SUPFAM" id="SSF47781">
    <property type="entry name" value="RuvA domain 2-like"/>
    <property type="match status" value="1"/>
</dbReference>
<feature type="domain" description="Helix-hairpin-helix DNA-binding motif class 1" evidence="2">
    <location>
        <begin position="33"/>
        <end position="52"/>
    </location>
</feature>
<dbReference type="RefSeq" id="WP_110676214.1">
    <property type="nucleotide sequence ID" value="NZ_CP035631.1"/>
</dbReference>
<feature type="domain" description="Helix-hairpin-helix DNA-binding motif class 1" evidence="2">
    <location>
        <begin position="63"/>
        <end position="82"/>
    </location>
</feature>
<dbReference type="GO" id="GO:0003677">
    <property type="term" value="F:DNA binding"/>
    <property type="evidence" value="ECO:0007669"/>
    <property type="project" value="UniProtKB-KW"/>
</dbReference>
<keyword evidence="1" id="KW-0732">Signal</keyword>
<reference evidence="3 4" key="1">
    <citation type="submission" date="2019-01" db="EMBL/GenBank/DDBJ databases">
        <title>Genome sequence of Salinicola endophyticus REST5.</title>
        <authorList>
            <person name="Nascimento F.X."/>
        </authorList>
    </citation>
    <scope>NUCLEOTIDE SEQUENCE [LARGE SCALE GENOMIC DNA]</scope>
    <source>
        <strain evidence="3 4">REST5</strain>
    </source>
</reference>
<feature type="signal peptide" evidence="1">
    <location>
        <begin position="1"/>
        <end position="22"/>
    </location>
</feature>
<name>A0ABY8FML8_9GAMM</name>
<organism evidence="3 4">
    <name type="scientific">Salinicola endophyticus</name>
    <dbReference type="NCBI Taxonomy" id="1949083"/>
    <lineage>
        <taxon>Bacteria</taxon>
        <taxon>Pseudomonadati</taxon>
        <taxon>Pseudomonadota</taxon>
        <taxon>Gammaproteobacteria</taxon>
        <taxon>Oceanospirillales</taxon>
        <taxon>Halomonadaceae</taxon>
        <taxon>Salinicola</taxon>
    </lineage>
</organism>
<keyword evidence="3" id="KW-0238">DNA-binding</keyword>
<dbReference type="Proteomes" id="UP001321526">
    <property type="component" value="Chromosome"/>
</dbReference>